<accession>A0ABS6BAB8</accession>
<evidence type="ECO:0000256" key="2">
    <source>
        <dbReference type="ARBA" id="ARBA00023163"/>
    </source>
</evidence>
<dbReference type="GO" id="GO:0016853">
    <property type="term" value="F:isomerase activity"/>
    <property type="evidence" value="ECO:0007669"/>
    <property type="project" value="UniProtKB-KW"/>
</dbReference>
<keyword evidence="6" id="KW-1185">Reference proteome</keyword>
<dbReference type="InterPro" id="IPR017517">
    <property type="entry name" value="Maleyloyr_isom"/>
</dbReference>
<dbReference type="Gene3D" id="1.20.120.450">
    <property type="entry name" value="dinb family like domain"/>
    <property type="match status" value="1"/>
</dbReference>
<keyword evidence="5" id="KW-0413">Isomerase</keyword>
<name>A0ABS6BAB8_9NOCA</name>
<proteinExistence type="predicted"/>
<evidence type="ECO:0000259" key="4">
    <source>
        <dbReference type="Pfam" id="PF13490"/>
    </source>
</evidence>
<dbReference type="Pfam" id="PF13490">
    <property type="entry name" value="zf-HC2"/>
    <property type="match status" value="1"/>
</dbReference>
<gene>
    <name evidence="5" type="ORF">KO481_33230</name>
</gene>
<dbReference type="InterPro" id="IPR027383">
    <property type="entry name" value="Znf_put"/>
</dbReference>
<keyword evidence="1" id="KW-0805">Transcription regulation</keyword>
<feature type="domain" description="Mycothiol-dependent maleylpyruvate isomerase metal-binding" evidence="3">
    <location>
        <begin position="128"/>
        <end position="262"/>
    </location>
</feature>
<evidence type="ECO:0000313" key="5">
    <source>
        <dbReference type="EMBL" id="MBU3066371.1"/>
    </source>
</evidence>
<dbReference type="InterPro" id="IPR034660">
    <property type="entry name" value="DinB/YfiT-like"/>
</dbReference>
<dbReference type="Gene3D" id="1.10.10.1320">
    <property type="entry name" value="Anti-sigma factor, zinc-finger domain"/>
    <property type="match status" value="1"/>
</dbReference>
<keyword evidence="2" id="KW-0804">Transcription</keyword>
<dbReference type="RefSeq" id="WP_215922446.1">
    <property type="nucleotide sequence ID" value="NZ_JAHKNI010000014.1"/>
</dbReference>
<dbReference type="Proteomes" id="UP000733379">
    <property type="component" value="Unassembled WGS sequence"/>
</dbReference>
<dbReference type="SUPFAM" id="SSF109854">
    <property type="entry name" value="DinB/YfiT-like putative metalloenzymes"/>
    <property type="match status" value="1"/>
</dbReference>
<sequence length="372" mass="40410">MGDDKVGCIGPMHYRPACHRKGHVMDCAEFAELVSEFLDGALDVATEMRFVEHLADCADCETDLARMWETTRLIGALGTPEQPQLGAPARDRLLSEFRHWHHDTTTEHWLQVLRDASAWCPYAAQVLALNTLLDTVPESEWQRPVRYRWSNHAPDWTVGNLISRLSAVDSLLAQRLGLDPVLPGEAASAADPLIRTESVLAADTSPTPDLIRARWFAQAARICLTLPTIPPATIIDMPVPLPLPDTMARRAFETWVHAVDVADTSGAAAPTPQPRHLNAMAGLGVRMLPRAFGQRPGATVEVILSGPGGDRWTVALGPHPPARPDTRITMDVIDFCLLSGGRLDPGTISYAVEGDSALAREIIAAAPAFAES</sequence>
<dbReference type="NCBIfam" id="TIGR03083">
    <property type="entry name" value="maleylpyruvate isomerase family mycothiol-dependent enzyme"/>
    <property type="match status" value="1"/>
</dbReference>
<dbReference type="InterPro" id="IPR041916">
    <property type="entry name" value="Anti_sigma_zinc_sf"/>
</dbReference>
<evidence type="ECO:0000313" key="6">
    <source>
        <dbReference type="Proteomes" id="UP000733379"/>
    </source>
</evidence>
<reference evidence="5 6" key="1">
    <citation type="submission" date="2021-06" db="EMBL/GenBank/DDBJ databases">
        <title>Actinomycetes sequencing.</title>
        <authorList>
            <person name="Shan Q."/>
        </authorList>
    </citation>
    <scope>NUCLEOTIDE SEQUENCE [LARGE SCALE GENOMIC DNA]</scope>
    <source>
        <strain evidence="5 6">NEAU-G5</strain>
    </source>
</reference>
<evidence type="ECO:0000256" key="1">
    <source>
        <dbReference type="ARBA" id="ARBA00023015"/>
    </source>
</evidence>
<dbReference type="InterPro" id="IPR024344">
    <property type="entry name" value="MDMPI_metal-binding"/>
</dbReference>
<dbReference type="Pfam" id="PF11716">
    <property type="entry name" value="MDMPI_N"/>
    <property type="match status" value="1"/>
</dbReference>
<protein>
    <submittedName>
        <fullName evidence="5">Maleylpyruvate isomerase family mycothiol-dependent enzyme</fullName>
    </submittedName>
</protein>
<evidence type="ECO:0000259" key="3">
    <source>
        <dbReference type="Pfam" id="PF11716"/>
    </source>
</evidence>
<comment type="caution">
    <text evidence="5">The sequence shown here is derived from an EMBL/GenBank/DDBJ whole genome shotgun (WGS) entry which is preliminary data.</text>
</comment>
<feature type="domain" description="Putative zinc-finger" evidence="4">
    <location>
        <begin position="27"/>
        <end position="60"/>
    </location>
</feature>
<dbReference type="EMBL" id="JAHKNI010000014">
    <property type="protein sequence ID" value="MBU3066371.1"/>
    <property type="molecule type" value="Genomic_DNA"/>
</dbReference>
<organism evidence="5 6">
    <name type="scientific">Nocardia albiluteola</name>
    <dbReference type="NCBI Taxonomy" id="2842303"/>
    <lineage>
        <taxon>Bacteria</taxon>
        <taxon>Bacillati</taxon>
        <taxon>Actinomycetota</taxon>
        <taxon>Actinomycetes</taxon>
        <taxon>Mycobacteriales</taxon>
        <taxon>Nocardiaceae</taxon>
        <taxon>Nocardia</taxon>
    </lineage>
</organism>